<feature type="transmembrane region" description="Helical" evidence="2">
    <location>
        <begin position="354"/>
        <end position="373"/>
    </location>
</feature>
<evidence type="ECO:0000259" key="3">
    <source>
        <dbReference type="Pfam" id="PF02517"/>
    </source>
</evidence>
<dbReference type="Pfam" id="PF02517">
    <property type="entry name" value="Rce1-like"/>
    <property type="match status" value="1"/>
</dbReference>
<evidence type="ECO:0000313" key="4">
    <source>
        <dbReference type="EMBL" id="GAA4133872.1"/>
    </source>
</evidence>
<comment type="caution">
    <text evidence="4">The sequence shown here is derived from an EMBL/GenBank/DDBJ whole genome shotgun (WGS) entry which is preliminary data.</text>
</comment>
<proteinExistence type="predicted"/>
<keyword evidence="2" id="KW-1133">Transmembrane helix</keyword>
<evidence type="ECO:0000256" key="2">
    <source>
        <dbReference type="SAM" id="Phobius"/>
    </source>
</evidence>
<feature type="domain" description="CAAX prenyl protease 2/Lysostaphin resistance protein A-like" evidence="3">
    <location>
        <begin position="260"/>
        <end position="365"/>
    </location>
</feature>
<feature type="region of interest" description="Disordered" evidence="1">
    <location>
        <begin position="446"/>
        <end position="497"/>
    </location>
</feature>
<evidence type="ECO:0000313" key="5">
    <source>
        <dbReference type="Proteomes" id="UP001500266"/>
    </source>
</evidence>
<feature type="transmembrane region" description="Helical" evidence="2">
    <location>
        <begin position="251"/>
        <end position="270"/>
    </location>
</feature>
<accession>A0ABP7YCF5</accession>
<reference evidence="5" key="1">
    <citation type="journal article" date="2019" name="Int. J. Syst. Evol. Microbiol.">
        <title>The Global Catalogue of Microorganisms (GCM) 10K type strain sequencing project: providing services to taxonomists for standard genome sequencing and annotation.</title>
        <authorList>
            <consortium name="The Broad Institute Genomics Platform"/>
            <consortium name="The Broad Institute Genome Sequencing Center for Infectious Disease"/>
            <person name="Wu L."/>
            <person name="Ma J."/>
        </authorList>
    </citation>
    <scope>NUCLEOTIDE SEQUENCE [LARGE SCALE GENOMIC DNA]</scope>
    <source>
        <strain evidence="5">JCM 17316</strain>
    </source>
</reference>
<feature type="transmembrane region" description="Helical" evidence="2">
    <location>
        <begin position="124"/>
        <end position="152"/>
    </location>
</feature>
<keyword evidence="2" id="KW-0812">Transmembrane</keyword>
<feature type="transmembrane region" description="Helical" evidence="2">
    <location>
        <begin position="172"/>
        <end position="194"/>
    </location>
</feature>
<gene>
    <name evidence="4" type="ORF">GCM10022416_15170</name>
</gene>
<protein>
    <recommendedName>
        <fullName evidence="3">CAAX prenyl protease 2/Lysostaphin resistance protein A-like domain-containing protein</fullName>
    </recommendedName>
</protein>
<organism evidence="4 5">
    <name type="scientific">Actinomadura keratinilytica</name>
    <dbReference type="NCBI Taxonomy" id="547461"/>
    <lineage>
        <taxon>Bacteria</taxon>
        <taxon>Bacillati</taxon>
        <taxon>Actinomycetota</taxon>
        <taxon>Actinomycetes</taxon>
        <taxon>Streptosporangiales</taxon>
        <taxon>Thermomonosporaceae</taxon>
        <taxon>Actinomadura</taxon>
    </lineage>
</organism>
<sequence length="497" mass="52303">MPDPADTNGWALPDNPGSSQDHHQAQPYQWPAPRPYAGPQPYGTPPQPYGTHTQPQPYGTPPQPYGGAPQHYGSPYQQPYGYPGYGHPGYGPPPVKRPWTVPVPGGVPYHRMARNAVHRWWRPLVGTLALLGGTVCAMFGLTIVGTLLYALATGEMPEPSQSGTSFFGDPTADLAFSLAALAVLLPVVLVVPWWVQRRRPGTLSSVAGRLRWRWLLVCVGLAVGFCLVSYGTSWVAGHFAEPPDGGGEDRWVGWGEFLPPALIIIALVPFQASAEEYIFRGWLLQAVGACTLENGARRASRVLSAVFRTPWPGIVVGSALFTSGHGYTGWGILDIFVFGAMAGWVTVRTGGLEASIAVHVCNNLMAFLLPAAVGDLDIEQGAVPWQYVVADVVPMLLYAAVVVWLARKMRVQTVTEGSDQSAVPETAPYPVGGVFGAPGVPGGHPGVDGYAVPGGYGAPGGAEGQRVSGEQGAPGGPGVPYGAAEGQVPGRPDAPGS</sequence>
<feature type="compositionally biased region" description="Gly residues" evidence="1">
    <location>
        <begin position="446"/>
        <end position="463"/>
    </location>
</feature>
<feature type="transmembrane region" description="Helical" evidence="2">
    <location>
        <begin position="327"/>
        <end position="347"/>
    </location>
</feature>
<feature type="compositionally biased region" description="Pro residues" evidence="1">
    <location>
        <begin position="30"/>
        <end position="48"/>
    </location>
</feature>
<keyword evidence="2" id="KW-0472">Membrane</keyword>
<evidence type="ECO:0000256" key="1">
    <source>
        <dbReference type="SAM" id="MobiDB-lite"/>
    </source>
</evidence>
<feature type="transmembrane region" description="Helical" evidence="2">
    <location>
        <begin position="385"/>
        <end position="406"/>
    </location>
</feature>
<name>A0ABP7YCF5_9ACTN</name>
<keyword evidence="5" id="KW-1185">Reference proteome</keyword>
<feature type="transmembrane region" description="Helical" evidence="2">
    <location>
        <begin position="302"/>
        <end position="321"/>
    </location>
</feature>
<dbReference type="InterPro" id="IPR003675">
    <property type="entry name" value="Rce1/LyrA-like_dom"/>
</dbReference>
<feature type="compositionally biased region" description="Low complexity" evidence="1">
    <location>
        <begin position="65"/>
        <end position="78"/>
    </location>
</feature>
<dbReference type="Proteomes" id="UP001500266">
    <property type="component" value="Unassembled WGS sequence"/>
</dbReference>
<dbReference type="EMBL" id="BAABDO010000014">
    <property type="protein sequence ID" value="GAA4133872.1"/>
    <property type="molecule type" value="Genomic_DNA"/>
</dbReference>
<feature type="region of interest" description="Disordered" evidence="1">
    <location>
        <begin position="1"/>
        <end position="78"/>
    </location>
</feature>
<feature type="transmembrane region" description="Helical" evidence="2">
    <location>
        <begin position="214"/>
        <end position="231"/>
    </location>
</feature>